<dbReference type="GO" id="GO:0016491">
    <property type="term" value="F:oxidoreductase activity"/>
    <property type="evidence" value="ECO:0007669"/>
    <property type="project" value="TreeGrafter"/>
</dbReference>
<accession>A0A4Q4TEJ0</accession>
<dbReference type="Gene3D" id="3.30.360.10">
    <property type="entry name" value="Dihydrodipicolinate Reductase, domain 2"/>
    <property type="match status" value="1"/>
</dbReference>
<dbReference type="Pfam" id="PF01408">
    <property type="entry name" value="GFO_IDH_MocA"/>
    <property type="match status" value="1"/>
</dbReference>
<protein>
    <recommendedName>
        <fullName evidence="6">Gfo/Idh/MocA-like oxidoreductase N-terminal domain-containing protein</fullName>
    </recommendedName>
</protein>
<dbReference type="GO" id="GO:0006740">
    <property type="term" value="P:NADPH regeneration"/>
    <property type="evidence" value="ECO:0007669"/>
    <property type="project" value="TreeGrafter"/>
</dbReference>
<evidence type="ECO:0000313" key="4">
    <source>
        <dbReference type="EMBL" id="RYP03673.1"/>
    </source>
</evidence>
<dbReference type="Pfam" id="PF22725">
    <property type="entry name" value="GFO_IDH_MocA_C3"/>
    <property type="match status" value="1"/>
</dbReference>
<keyword evidence="5" id="KW-1185">Reference proteome</keyword>
<comment type="similarity">
    <text evidence="1">Belongs to the Gfo/Idh/MocA family.</text>
</comment>
<sequence length="355" mass="39379">MSVQRLKIGIAGLGRMGKRHAVNYLHRTPRAEVVAAFTPDEDEQAWGKENLEPYGVRIYSDYNQMLNHQGLQAVVISTATCVHAEEALAAMEKDLHVLCEKPISLDIGTCDKVIKAAEARPHLKVMCGFSRRFDASYRDAFEKIRAGVIGQPVFVRSQTCDKHNPSDFFVKYAEHSGGCFADMSVHDIDLTLWFFGENIPVKSISASGIRAVHPGLQKFGDCDNAVGIVEFWGGKIAYYFCSRMMAHGQEDTTEIIGTEGKLVVNGNPQANLVNTYTNRGITREVPSDYYGRFEYAFVTESNEFIAAVLDNTKLPFTMTSALRAVEIGSALQEALISGKKIYFDESGNRIEKPSL</sequence>
<dbReference type="OrthoDB" id="446809at2759"/>
<dbReference type="SUPFAM" id="SSF51735">
    <property type="entry name" value="NAD(P)-binding Rossmann-fold domains"/>
    <property type="match status" value="1"/>
</dbReference>
<dbReference type="EMBL" id="QJNU01000248">
    <property type="protein sequence ID" value="RYP03673.1"/>
    <property type="molecule type" value="Genomic_DNA"/>
</dbReference>
<dbReference type="Gene3D" id="3.40.50.720">
    <property type="entry name" value="NAD(P)-binding Rossmann-like Domain"/>
    <property type="match status" value="1"/>
</dbReference>
<dbReference type="Proteomes" id="UP000293360">
    <property type="component" value="Unassembled WGS sequence"/>
</dbReference>
<dbReference type="InterPro" id="IPR000683">
    <property type="entry name" value="Gfo/Idh/MocA-like_OxRdtase_N"/>
</dbReference>
<gene>
    <name evidence="4" type="ORF">DL764_004978</name>
</gene>
<dbReference type="AlphaFoldDB" id="A0A4Q4TEJ0"/>
<comment type="caution">
    <text evidence="4">The sequence shown here is derived from an EMBL/GenBank/DDBJ whole genome shotgun (WGS) entry which is preliminary data.</text>
</comment>
<dbReference type="FunFam" id="3.30.360.10:FF:000017">
    <property type="entry name" value="Oxidoreductase family NAD-binding Rossmann fold"/>
    <property type="match status" value="1"/>
</dbReference>
<name>A0A4Q4TEJ0_9PEZI</name>
<dbReference type="PANTHER" id="PTHR42840">
    <property type="entry name" value="NAD(P)-BINDING ROSSMANN-FOLD SUPERFAMILY PROTEIN-RELATED"/>
    <property type="match status" value="1"/>
</dbReference>
<feature type="domain" description="Gfo/Idh/MocA-like oxidoreductase N-terminal" evidence="2">
    <location>
        <begin position="6"/>
        <end position="122"/>
    </location>
</feature>
<organism evidence="4 5">
    <name type="scientific">Monosporascus ibericus</name>
    <dbReference type="NCBI Taxonomy" id="155417"/>
    <lineage>
        <taxon>Eukaryota</taxon>
        <taxon>Fungi</taxon>
        <taxon>Dikarya</taxon>
        <taxon>Ascomycota</taxon>
        <taxon>Pezizomycotina</taxon>
        <taxon>Sordariomycetes</taxon>
        <taxon>Xylariomycetidae</taxon>
        <taxon>Xylariales</taxon>
        <taxon>Xylariales incertae sedis</taxon>
        <taxon>Monosporascus</taxon>
    </lineage>
</organism>
<feature type="domain" description="GFO/IDH/MocA-like oxidoreductase" evidence="3">
    <location>
        <begin position="137"/>
        <end position="262"/>
    </location>
</feature>
<proteinExistence type="inferred from homology"/>
<dbReference type="PANTHER" id="PTHR42840:SF11">
    <property type="entry name" value="BINDING ROSSMANN FOLD OXIDOREDUCTASE, PUTATIVE (AFU_ORTHOLOGUE AFUA_6G09900)-RELATED"/>
    <property type="match status" value="1"/>
</dbReference>
<evidence type="ECO:0000256" key="1">
    <source>
        <dbReference type="ARBA" id="ARBA00010928"/>
    </source>
</evidence>
<evidence type="ECO:0000259" key="2">
    <source>
        <dbReference type="Pfam" id="PF01408"/>
    </source>
</evidence>
<dbReference type="GO" id="GO:0005737">
    <property type="term" value="C:cytoplasm"/>
    <property type="evidence" value="ECO:0007669"/>
    <property type="project" value="TreeGrafter"/>
</dbReference>
<dbReference type="InterPro" id="IPR036291">
    <property type="entry name" value="NAD(P)-bd_dom_sf"/>
</dbReference>
<dbReference type="InterPro" id="IPR055170">
    <property type="entry name" value="GFO_IDH_MocA-like_dom"/>
</dbReference>
<dbReference type="GO" id="GO:0000166">
    <property type="term" value="F:nucleotide binding"/>
    <property type="evidence" value="ECO:0007669"/>
    <property type="project" value="InterPro"/>
</dbReference>
<evidence type="ECO:0000259" key="3">
    <source>
        <dbReference type="Pfam" id="PF22725"/>
    </source>
</evidence>
<reference evidence="4 5" key="1">
    <citation type="submission" date="2018-06" db="EMBL/GenBank/DDBJ databases">
        <title>Complete Genomes of Monosporascus.</title>
        <authorList>
            <person name="Robinson A.J."/>
            <person name="Natvig D.O."/>
        </authorList>
    </citation>
    <scope>NUCLEOTIDE SEQUENCE [LARGE SCALE GENOMIC DNA]</scope>
    <source>
        <strain evidence="4 5">CBS 110550</strain>
    </source>
</reference>
<dbReference type="SUPFAM" id="SSF55347">
    <property type="entry name" value="Glyceraldehyde-3-phosphate dehydrogenase-like, C-terminal domain"/>
    <property type="match status" value="1"/>
</dbReference>
<evidence type="ECO:0000313" key="5">
    <source>
        <dbReference type="Proteomes" id="UP000293360"/>
    </source>
</evidence>
<dbReference type="STRING" id="155417.A0A4Q4TEJ0"/>
<evidence type="ECO:0008006" key="6">
    <source>
        <dbReference type="Google" id="ProtNLM"/>
    </source>
</evidence>